<comment type="catalytic activity">
    <reaction evidence="10 15">
        <text>2'-deoxycytidine + H2O + H(+) = 2'-deoxyuridine + NH4(+)</text>
        <dbReference type="Rhea" id="RHEA:13433"/>
        <dbReference type="ChEBI" id="CHEBI:15377"/>
        <dbReference type="ChEBI" id="CHEBI:15378"/>
        <dbReference type="ChEBI" id="CHEBI:15698"/>
        <dbReference type="ChEBI" id="CHEBI:16450"/>
        <dbReference type="ChEBI" id="CHEBI:28938"/>
        <dbReference type="EC" id="3.5.4.5"/>
    </reaction>
</comment>
<dbReference type="InterPro" id="IPR006262">
    <property type="entry name" value="Cyt_deam_tetra"/>
</dbReference>
<dbReference type="GO" id="GO:0008270">
    <property type="term" value="F:zinc ion binding"/>
    <property type="evidence" value="ECO:0007669"/>
    <property type="project" value="UniProtKB-UniRule"/>
</dbReference>
<dbReference type="NCBIfam" id="NF004064">
    <property type="entry name" value="PRK05578.1"/>
    <property type="match status" value="1"/>
</dbReference>
<evidence type="ECO:0000256" key="7">
    <source>
        <dbReference type="ARBA" id="ARBA00022801"/>
    </source>
</evidence>
<evidence type="ECO:0000313" key="18">
    <source>
        <dbReference type="Proteomes" id="UP000239549"/>
    </source>
</evidence>
<dbReference type="CDD" id="cd01283">
    <property type="entry name" value="cytidine_deaminase"/>
    <property type="match status" value="1"/>
</dbReference>
<evidence type="ECO:0000256" key="9">
    <source>
        <dbReference type="ARBA" id="ARBA00032005"/>
    </source>
</evidence>
<dbReference type="PROSITE" id="PS00903">
    <property type="entry name" value="CYT_DCMP_DEAMINASES_1"/>
    <property type="match status" value="1"/>
</dbReference>
<dbReference type="GO" id="GO:0072527">
    <property type="term" value="P:pyrimidine-containing compound metabolic process"/>
    <property type="evidence" value="ECO:0007669"/>
    <property type="project" value="UniProtKB-ARBA"/>
</dbReference>
<dbReference type="PANTHER" id="PTHR11644">
    <property type="entry name" value="CYTIDINE DEAMINASE"/>
    <property type="match status" value="1"/>
</dbReference>
<feature type="active site" description="Proton donor" evidence="12">
    <location>
        <position position="54"/>
    </location>
</feature>
<organism evidence="17 18">
    <name type="scientific">Desulfocucumis palustris</name>
    <dbReference type="NCBI Taxonomy" id="1898651"/>
    <lineage>
        <taxon>Bacteria</taxon>
        <taxon>Bacillati</taxon>
        <taxon>Bacillota</taxon>
        <taxon>Clostridia</taxon>
        <taxon>Eubacteriales</taxon>
        <taxon>Desulfocucumaceae</taxon>
        <taxon>Desulfocucumis</taxon>
    </lineage>
</organism>
<comment type="cofactor">
    <cofactor evidence="1 14 15">
        <name>Zn(2+)</name>
        <dbReference type="ChEBI" id="CHEBI:29105"/>
    </cofactor>
</comment>
<dbReference type="GO" id="GO:0055086">
    <property type="term" value="P:nucleobase-containing small molecule metabolic process"/>
    <property type="evidence" value="ECO:0007669"/>
    <property type="project" value="UniProtKB-ARBA"/>
</dbReference>
<feature type="binding site" evidence="14">
    <location>
        <position position="88"/>
    </location>
    <ligand>
        <name>Zn(2+)</name>
        <dbReference type="ChEBI" id="CHEBI:29105"/>
        <note>catalytic</note>
    </ligand>
</feature>
<sequence length="136" mass="14490">MIQELINTAVAAREKAYAPYSGFRVGAALLTEGGKVYNGCNVENASYGLTCCAERAAVFKAVSEGDTKFKAIAVISDTEDFCTPCGACRQVLAEFGGDINVIMCNNRKEFLEQKVSQLLPGYFTLTPAAGNTTLKG</sequence>
<evidence type="ECO:0000256" key="14">
    <source>
        <dbReference type="PIRSR" id="PIRSR606262-3"/>
    </source>
</evidence>
<dbReference type="PROSITE" id="PS51747">
    <property type="entry name" value="CYT_DCMP_DEAMINASES_2"/>
    <property type="match status" value="1"/>
</dbReference>
<feature type="domain" description="CMP/dCMP-type deaminase" evidence="16">
    <location>
        <begin position="1"/>
        <end position="118"/>
    </location>
</feature>
<evidence type="ECO:0000256" key="3">
    <source>
        <dbReference type="ARBA" id="ARBA00006576"/>
    </source>
</evidence>
<dbReference type="EC" id="3.5.4.5" evidence="4 15"/>
<keyword evidence="18" id="KW-1185">Reference proteome</keyword>
<keyword evidence="8 14" id="KW-0862">Zinc</keyword>
<dbReference type="InterPro" id="IPR002125">
    <property type="entry name" value="CMP_dCMP_dom"/>
</dbReference>
<evidence type="ECO:0000256" key="8">
    <source>
        <dbReference type="ARBA" id="ARBA00022833"/>
    </source>
</evidence>
<evidence type="ECO:0000256" key="10">
    <source>
        <dbReference type="ARBA" id="ARBA00049252"/>
    </source>
</evidence>
<keyword evidence="6 14" id="KW-0479">Metal-binding</keyword>
<evidence type="ECO:0000259" key="16">
    <source>
        <dbReference type="PROSITE" id="PS51747"/>
    </source>
</evidence>
<evidence type="ECO:0000256" key="4">
    <source>
        <dbReference type="ARBA" id="ARBA00012783"/>
    </source>
</evidence>
<feature type="binding site" evidence="14">
    <location>
        <position position="52"/>
    </location>
    <ligand>
        <name>Zn(2+)</name>
        <dbReference type="ChEBI" id="CHEBI:29105"/>
        <note>catalytic</note>
    </ligand>
</feature>
<proteinExistence type="inferred from homology"/>
<evidence type="ECO:0000256" key="5">
    <source>
        <dbReference type="ARBA" id="ARBA00018266"/>
    </source>
</evidence>
<dbReference type="Proteomes" id="UP000239549">
    <property type="component" value="Unassembled WGS sequence"/>
</dbReference>
<dbReference type="EMBL" id="BFAV01000119">
    <property type="protein sequence ID" value="GBF33759.1"/>
    <property type="molecule type" value="Genomic_DNA"/>
</dbReference>
<evidence type="ECO:0000256" key="6">
    <source>
        <dbReference type="ARBA" id="ARBA00022723"/>
    </source>
</evidence>
<dbReference type="PANTHER" id="PTHR11644:SF2">
    <property type="entry name" value="CYTIDINE DEAMINASE"/>
    <property type="match status" value="1"/>
</dbReference>
<feature type="binding site" evidence="14">
    <location>
        <position position="85"/>
    </location>
    <ligand>
        <name>Zn(2+)</name>
        <dbReference type="ChEBI" id="CHEBI:29105"/>
        <note>catalytic</note>
    </ligand>
</feature>
<feature type="binding site" evidence="13">
    <location>
        <begin position="41"/>
        <end position="47"/>
    </location>
    <ligand>
        <name>substrate</name>
    </ligand>
</feature>
<dbReference type="RefSeq" id="WP_174705150.1">
    <property type="nucleotide sequence ID" value="NZ_BFAV01000119.1"/>
</dbReference>
<dbReference type="Gene3D" id="3.40.140.10">
    <property type="entry name" value="Cytidine Deaminase, domain 2"/>
    <property type="match status" value="1"/>
</dbReference>
<dbReference type="InterPro" id="IPR050202">
    <property type="entry name" value="Cyt/Deoxycyt_deaminase"/>
</dbReference>
<dbReference type="Pfam" id="PF00383">
    <property type="entry name" value="dCMP_cyt_deam_1"/>
    <property type="match status" value="1"/>
</dbReference>
<evidence type="ECO:0000256" key="13">
    <source>
        <dbReference type="PIRSR" id="PIRSR606262-2"/>
    </source>
</evidence>
<accession>A0A2L2XBR6</accession>
<comment type="caution">
    <text evidence="17">The sequence shown here is derived from an EMBL/GenBank/DDBJ whole genome shotgun (WGS) entry which is preliminary data.</text>
</comment>
<evidence type="ECO:0000256" key="1">
    <source>
        <dbReference type="ARBA" id="ARBA00001947"/>
    </source>
</evidence>
<comment type="function">
    <text evidence="2 15">This enzyme scavenges exogenous and endogenous cytidine and 2'-deoxycytidine for UMP synthesis.</text>
</comment>
<evidence type="ECO:0000256" key="12">
    <source>
        <dbReference type="PIRSR" id="PIRSR606262-1"/>
    </source>
</evidence>
<evidence type="ECO:0000256" key="2">
    <source>
        <dbReference type="ARBA" id="ARBA00003949"/>
    </source>
</evidence>
<keyword evidence="7 15" id="KW-0378">Hydrolase</keyword>
<dbReference type="NCBIfam" id="TIGR01354">
    <property type="entry name" value="cyt_deam_tetra"/>
    <property type="match status" value="1"/>
</dbReference>
<dbReference type="GO" id="GO:0004126">
    <property type="term" value="F:cytidine deaminase activity"/>
    <property type="evidence" value="ECO:0007669"/>
    <property type="project" value="UniProtKB-UniRule"/>
</dbReference>
<dbReference type="GO" id="GO:0042802">
    <property type="term" value="F:identical protein binding"/>
    <property type="evidence" value="ECO:0007669"/>
    <property type="project" value="UniProtKB-ARBA"/>
</dbReference>
<dbReference type="SUPFAM" id="SSF53927">
    <property type="entry name" value="Cytidine deaminase-like"/>
    <property type="match status" value="1"/>
</dbReference>
<dbReference type="AlphaFoldDB" id="A0A2L2XBR6"/>
<reference evidence="18" key="1">
    <citation type="submission" date="2018-02" db="EMBL/GenBank/DDBJ databases">
        <title>Genome sequence of Desulfocucumis palustris strain NAW-5.</title>
        <authorList>
            <person name="Watanabe M."/>
            <person name="Kojima H."/>
            <person name="Fukui M."/>
        </authorList>
    </citation>
    <scope>NUCLEOTIDE SEQUENCE [LARGE SCALE GENOMIC DNA]</scope>
    <source>
        <strain evidence="18">NAW-5</strain>
    </source>
</reference>
<dbReference type="FunFam" id="3.40.140.10:FF:000008">
    <property type="entry name" value="Cytidine deaminase"/>
    <property type="match status" value="1"/>
</dbReference>
<comment type="catalytic activity">
    <reaction evidence="11 15">
        <text>cytidine + H2O + H(+) = uridine + NH4(+)</text>
        <dbReference type="Rhea" id="RHEA:16069"/>
        <dbReference type="ChEBI" id="CHEBI:15377"/>
        <dbReference type="ChEBI" id="CHEBI:15378"/>
        <dbReference type="ChEBI" id="CHEBI:16704"/>
        <dbReference type="ChEBI" id="CHEBI:17562"/>
        <dbReference type="ChEBI" id="CHEBI:28938"/>
        <dbReference type="EC" id="3.5.4.5"/>
    </reaction>
</comment>
<dbReference type="InterPro" id="IPR016192">
    <property type="entry name" value="APOBEC/CMP_deaminase_Zn-bd"/>
</dbReference>
<dbReference type="GO" id="GO:0005829">
    <property type="term" value="C:cytosol"/>
    <property type="evidence" value="ECO:0007669"/>
    <property type="project" value="TreeGrafter"/>
</dbReference>
<comment type="similarity">
    <text evidence="3 15">Belongs to the cytidine and deoxycytidylate deaminase family.</text>
</comment>
<dbReference type="InterPro" id="IPR016193">
    <property type="entry name" value="Cytidine_deaminase-like"/>
</dbReference>
<evidence type="ECO:0000256" key="15">
    <source>
        <dbReference type="RuleBase" id="RU364006"/>
    </source>
</evidence>
<evidence type="ECO:0000313" key="17">
    <source>
        <dbReference type="EMBL" id="GBF33759.1"/>
    </source>
</evidence>
<name>A0A2L2XBR6_9FIRM</name>
<gene>
    <name evidence="17" type="ORF">DCCM_2869</name>
</gene>
<protein>
    <recommendedName>
        <fullName evidence="5 15">Cytidine deaminase</fullName>
        <ecNumber evidence="4 15">3.5.4.5</ecNumber>
    </recommendedName>
    <alternativeName>
        <fullName evidence="9 15">Cytidine aminohydrolase</fullName>
    </alternativeName>
</protein>
<evidence type="ECO:0000256" key="11">
    <source>
        <dbReference type="ARBA" id="ARBA00049558"/>
    </source>
</evidence>